<feature type="region of interest" description="Disordered" evidence="1">
    <location>
        <begin position="170"/>
        <end position="199"/>
    </location>
</feature>
<sequence length="199" mass="21257">MIFWLVRSRAMRWVSVRVISLPSSSSRGPSCKAFRAAATSSGSASASTSSEVASLGRGSSDQARSRCPASTSSMISRRSFLTSSGTRRSTSKRNSLTRRLMVYSACGCSSSRSRIRGRCIQSTWLLSTISRTLPGSDGTAASTISAERLGFSSAASSRLGSLRWQRMSWRQEGGSTGPSSMPMTTDSGRAWRAPMARSA</sequence>
<protein>
    <submittedName>
        <fullName evidence="2">Uncharacterized protein</fullName>
    </submittedName>
</protein>
<evidence type="ECO:0000313" key="2">
    <source>
        <dbReference type="EMBL" id="OIQ63077.1"/>
    </source>
</evidence>
<feature type="compositionally biased region" description="Polar residues" evidence="1">
    <location>
        <begin position="177"/>
        <end position="187"/>
    </location>
</feature>
<name>A0A1J5PHP2_9ZZZZ</name>
<feature type="region of interest" description="Disordered" evidence="1">
    <location>
        <begin position="46"/>
        <end position="93"/>
    </location>
</feature>
<organism evidence="2">
    <name type="scientific">mine drainage metagenome</name>
    <dbReference type="NCBI Taxonomy" id="410659"/>
    <lineage>
        <taxon>unclassified sequences</taxon>
        <taxon>metagenomes</taxon>
        <taxon>ecological metagenomes</taxon>
    </lineage>
</organism>
<accession>A0A1J5PHP2</accession>
<gene>
    <name evidence="2" type="ORF">GALL_553860</name>
</gene>
<reference evidence="2" key="1">
    <citation type="submission" date="2016-10" db="EMBL/GenBank/DDBJ databases">
        <title>Sequence of Gallionella enrichment culture.</title>
        <authorList>
            <person name="Poehlein A."/>
            <person name="Muehling M."/>
            <person name="Daniel R."/>
        </authorList>
    </citation>
    <scope>NUCLEOTIDE SEQUENCE</scope>
</reference>
<evidence type="ECO:0000256" key="1">
    <source>
        <dbReference type="SAM" id="MobiDB-lite"/>
    </source>
</evidence>
<dbReference type="EMBL" id="MLJW01009330">
    <property type="protein sequence ID" value="OIQ63077.1"/>
    <property type="molecule type" value="Genomic_DNA"/>
</dbReference>
<feature type="compositionally biased region" description="Polar residues" evidence="1">
    <location>
        <begin position="57"/>
        <end position="75"/>
    </location>
</feature>
<comment type="caution">
    <text evidence="2">The sequence shown here is derived from an EMBL/GenBank/DDBJ whole genome shotgun (WGS) entry which is preliminary data.</text>
</comment>
<dbReference type="AlphaFoldDB" id="A0A1J5PHP2"/>
<proteinExistence type="predicted"/>
<feature type="compositionally biased region" description="Low complexity" evidence="1">
    <location>
        <begin position="76"/>
        <end position="93"/>
    </location>
</feature>